<evidence type="ECO:0000313" key="3">
    <source>
        <dbReference type="EMBL" id="UQN30974.1"/>
    </source>
</evidence>
<dbReference type="RefSeq" id="WP_249480364.1">
    <property type="nucleotide sequence ID" value="NZ_CP097218.1"/>
</dbReference>
<keyword evidence="2" id="KW-0812">Transmembrane</keyword>
<feature type="compositionally biased region" description="Basic and acidic residues" evidence="1">
    <location>
        <begin position="48"/>
        <end position="82"/>
    </location>
</feature>
<name>A0ABY4N8T5_9MICO</name>
<keyword evidence="2" id="KW-1133">Transmembrane helix</keyword>
<feature type="transmembrane region" description="Helical" evidence="2">
    <location>
        <begin position="120"/>
        <end position="139"/>
    </location>
</feature>
<organism evidence="3 4">
    <name type="scientific">Brachybacterium kimchii</name>
    <dbReference type="NCBI Taxonomy" id="2942909"/>
    <lineage>
        <taxon>Bacteria</taxon>
        <taxon>Bacillati</taxon>
        <taxon>Actinomycetota</taxon>
        <taxon>Actinomycetes</taxon>
        <taxon>Micrococcales</taxon>
        <taxon>Dermabacteraceae</taxon>
        <taxon>Brachybacterium</taxon>
    </lineage>
</organism>
<reference evidence="3" key="1">
    <citation type="submission" date="2022-05" db="EMBL/GenBank/DDBJ databases">
        <title>Genomic analysis of Brachybacterium sp. CBA3104.</title>
        <authorList>
            <person name="Roh S.W."/>
            <person name="Kim Y.B."/>
            <person name="Kim Y."/>
        </authorList>
    </citation>
    <scope>NUCLEOTIDE SEQUENCE</scope>
    <source>
        <strain evidence="3">CBA3104</strain>
    </source>
</reference>
<feature type="transmembrane region" description="Helical" evidence="2">
    <location>
        <begin position="145"/>
        <end position="168"/>
    </location>
</feature>
<evidence type="ECO:0000256" key="1">
    <source>
        <dbReference type="SAM" id="MobiDB-lite"/>
    </source>
</evidence>
<accession>A0ABY4N8T5</accession>
<dbReference type="Proteomes" id="UP001055868">
    <property type="component" value="Chromosome"/>
</dbReference>
<proteinExistence type="predicted"/>
<evidence type="ECO:0000256" key="2">
    <source>
        <dbReference type="SAM" id="Phobius"/>
    </source>
</evidence>
<keyword evidence="4" id="KW-1185">Reference proteome</keyword>
<protein>
    <submittedName>
        <fullName evidence="3">DUF3043 domain-containing protein</fullName>
    </submittedName>
</protein>
<dbReference type="Pfam" id="PF11241">
    <property type="entry name" value="DUF3043"/>
    <property type="match status" value="1"/>
</dbReference>
<dbReference type="InterPro" id="IPR021403">
    <property type="entry name" value="DUF3043"/>
</dbReference>
<feature type="region of interest" description="Disordered" evidence="1">
    <location>
        <begin position="1"/>
        <end position="101"/>
    </location>
</feature>
<keyword evidence="2" id="KW-0472">Membrane</keyword>
<dbReference type="EMBL" id="CP097218">
    <property type="protein sequence ID" value="UQN30974.1"/>
    <property type="molecule type" value="Genomic_DNA"/>
</dbReference>
<feature type="compositionally biased region" description="Polar residues" evidence="1">
    <location>
        <begin position="1"/>
        <end position="11"/>
    </location>
</feature>
<evidence type="ECO:0000313" key="4">
    <source>
        <dbReference type="Proteomes" id="UP001055868"/>
    </source>
</evidence>
<gene>
    <name evidence="3" type="ORF">M4486_06670</name>
</gene>
<sequence length="215" mass="24343">MSPRNTSDADTSPSPRRRGRSRGEVPGVTSSPEGDPAGSAGKGRPTRTRKEAEAARRRPIVETDRKEARRRDRQAAAQERQRSQQALMSGDEANMPAQHRGRDRSFVRDLVDARRNIAEFFFPVALILMIVALVLPLVMPGLYTSMSVIMLVVLWGGILLCVVDSLILRRRIRARLTERFGEVRRGLVGYGIMRSLQIRRWRLPRAQVRHGEDPR</sequence>